<keyword evidence="2" id="KW-1185">Reference proteome</keyword>
<reference evidence="3" key="1">
    <citation type="submission" date="2017-02" db="UniProtKB">
        <authorList>
            <consortium name="WormBaseParasite"/>
        </authorList>
    </citation>
    <scope>IDENTIFICATION</scope>
</reference>
<dbReference type="AlphaFoldDB" id="A0A0N5CDU0"/>
<evidence type="ECO:0000313" key="2">
    <source>
        <dbReference type="Proteomes" id="UP000046392"/>
    </source>
</evidence>
<evidence type="ECO:0000313" key="3">
    <source>
        <dbReference type="WBParaSite" id="SPAL_0001603400.1"/>
    </source>
</evidence>
<dbReference type="WBParaSite" id="SPAL_0001603400.1">
    <property type="protein sequence ID" value="SPAL_0001603400.1"/>
    <property type="gene ID" value="SPAL_0001603400"/>
</dbReference>
<protein>
    <submittedName>
        <fullName evidence="3">Uncharacterized protein</fullName>
    </submittedName>
</protein>
<keyword evidence="1" id="KW-0812">Transmembrane</keyword>
<keyword evidence="1" id="KW-0472">Membrane</keyword>
<dbReference type="Proteomes" id="UP000046392">
    <property type="component" value="Unplaced"/>
</dbReference>
<proteinExistence type="predicted"/>
<feature type="transmembrane region" description="Helical" evidence="1">
    <location>
        <begin position="6"/>
        <end position="23"/>
    </location>
</feature>
<organism evidence="2 3">
    <name type="scientific">Strongyloides papillosus</name>
    <name type="common">Intestinal threadworm</name>
    <dbReference type="NCBI Taxonomy" id="174720"/>
    <lineage>
        <taxon>Eukaryota</taxon>
        <taxon>Metazoa</taxon>
        <taxon>Ecdysozoa</taxon>
        <taxon>Nematoda</taxon>
        <taxon>Chromadorea</taxon>
        <taxon>Rhabditida</taxon>
        <taxon>Tylenchina</taxon>
        <taxon>Panagrolaimomorpha</taxon>
        <taxon>Strongyloidoidea</taxon>
        <taxon>Strongyloididae</taxon>
        <taxon>Strongyloides</taxon>
    </lineage>
</organism>
<keyword evidence="1" id="KW-1133">Transmembrane helix</keyword>
<evidence type="ECO:0000256" key="1">
    <source>
        <dbReference type="SAM" id="Phobius"/>
    </source>
</evidence>
<name>A0A0N5CDU0_STREA</name>
<accession>A0A0N5CDU0</accession>
<sequence>MKHLNIIFILSIIFYISIISNCFKFTCVGKDYKAPCYIYMNPYGISFRYKVLKELYDFDYWIYYKVETMVKESCTRSKKLGDVNNYIRKKVPHSVILSICYRLGIYTKCRLNTILVLSPKLSNKRKCRDFIGMIDRHEHKGDIGLRMPQLRRQSLKLF</sequence>